<evidence type="ECO:0000313" key="2">
    <source>
        <dbReference type="EMBL" id="KAJ8798134.1"/>
    </source>
</evidence>
<proteinExistence type="predicted"/>
<reference evidence="2 3" key="1">
    <citation type="submission" date="2022-11" db="EMBL/GenBank/DDBJ databases">
        <title>Whole genome sequence of Eschrichtius robustus ER-17-0199.</title>
        <authorList>
            <person name="Bruniche-Olsen A."/>
            <person name="Black A.N."/>
            <person name="Fields C.J."/>
            <person name="Walden K."/>
            <person name="Dewoody J.A."/>
        </authorList>
    </citation>
    <scope>NUCLEOTIDE SEQUENCE [LARGE SCALE GENOMIC DNA]</scope>
    <source>
        <strain evidence="2">ER-17-0199</strain>
        <tissue evidence="2">Blubber</tissue>
    </source>
</reference>
<gene>
    <name evidence="2" type="ORF">J1605_001625</name>
</gene>
<keyword evidence="3" id="KW-1185">Reference proteome</keyword>
<comment type="caution">
    <text evidence="2">The sequence shown here is derived from an EMBL/GenBank/DDBJ whole genome shotgun (WGS) entry which is preliminary data.</text>
</comment>
<sequence>MPAPVQNPFKSRPVTSQPGPRGALPWVRLRVAPGGRLSNLEEQHANPDPPGAAEVGRKMAAASVSETSASQFSSAFGPESHSILGSGGGRLDRPLLPRRPLLLCQGCTLPLRQAGPVTPHLLLSSFGLAAQIAERCLDSQG</sequence>
<accession>A0AB34I3I9</accession>
<feature type="region of interest" description="Disordered" evidence="1">
    <location>
        <begin position="1"/>
        <end position="91"/>
    </location>
</feature>
<dbReference type="AlphaFoldDB" id="A0AB34I3I9"/>
<feature type="compositionally biased region" description="Polar residues" evidence="1">
    <location>
        <begin position="64"/>
        <end position="74"/>
    </location>
</feature>
<name>A0AB34I3I9_ESCRO</name>
<evidence type="ECO:0000313" key="3">
    <source>
        <dbReference type="Proteomes" id="UP001159641"/>
    </source>
</evidence>
<protein>
    <submittedName>
        <fullName evidence="2">Uncharacterized protein</fullName>
    </submittedName>
</protein>
<organism evidence="2 3">
    <name type="scientific">Eschrichtius robustus</name>
    <name type="common">California gray whale</name>
    <name type="synonym">Eschrichtius gibbosus</name>
    <dbReference type="NCBI Taxonomy" id="9764"/>
    <lineage>
        <taxon>Eukaryota</taxon>
        <taxon>Metazoa</taxon>
        <taxon>Chordata</taxon>
        <taxon>Craniata</taxon>
        <taxon>Vertebrata</taxon>
        <taxon>Euteleostomi</taxon>
        <taxon>Mammalia</taxon>
        <taxon>Eutheria</taxon>
        <taxon>Laurasiatheria</taxon>
        <taxon>Artiodactyla</taxon>
        <taxon>Whippomorpha</taxon>
        <taxon>Cetacea</taxon>
        <taxon>Mysticeti</taxon>
        <taxon>Eschrichtiidae</taxon>
        <taxon>Eschrichtius</taxon>
    </lineage>
</organism>
<dbReference type="EMBL" id="JAIQCJ010000083">
    <property type="protein sequence ID" value="KAJ8798134.1"/>
    <property type="molecule type" value="Genomic_DNA"/>
</dbReference>
<evidence type="ECO:0000256" key="1">
    <source>
        <dbReference type="SAM" id="MobiDB-lite"/>
    </source>
</evidence>
<dbReference type="Proteomes" id="UP001159641">
    <property type="component" value="Unassembled WGS sequence"/>
</dbReference>